<dbReference type="GO" id="GO:0016787">
    <property type="term" value="F:hydrolase activity"/>
    <property type="evidence" value="ECO:0007669"/>
    <property type="project" value="UniProtKB-KW"/>
</dbReference>
<dbReference type="RefSeq" id="WP_266122412.1">
    <property type="nucleotide sequence ID" value="NZ_JAJHNU010000001.1"/>
</dbReference>
<dbReference type="InterPro" id="IPR015797">
    <property type="entry name" value="NUDIX_hydrolase-like_dom_sf"/>
</dbReference>
<dbReference type="CDD" id="cd03425">
    <property type="entry name" value="NUDIX_MutT_NudA_like"/>
    <property type="match status" value="1"/>
</dbReference>
<dbReference type="InterPro" id="IPR020476">
    <property type="entry name" value="Nudix_hydrolase"/>
</dbReference>
<feature type="domain" description="Nudix hydrolase" evidence="18">
    <location>
        <begin position="3"/>
        <end position="131"/>
    </location>
</feature>
<keyword evidence="5" id="KW-0479">Metal-binding</keyword>
<keyword evidence="9" id="KW-0234">DNA repair</keyword>
<evidence type="ECO:0000256" key="17">
    <source>
        <dbReference type="RuleBase" id="RU003476"/>
    </source>
</evidence>
<evidence type="ECO:0000259" key="18">
    <source>
        <dbReference type="PROSITE" id="PS51462"/>
    </source>
</evidence>
<comment type="similarity">
    <text evidence="2 17">Belongs to the Nudix hydrolase family.</text>
</comment>
<reference evidence="19" key="1">
    <citation type="submission" date="2021-11" db="EMBL/GenBank/DDBJ databases">
        <title>Draft genome sequence of Alcaligenes endophyticus type strain CCUG 75668T.</title>
        <authorList>
            <person name="Salva-Serra F."/>
            <person name="Duran R.E."/>
            <person name="Seeger M."/>
            <person name="Moore E.R.B."/>
            <person name="Jaen-Luchoro D."/>
        </authorList>
    </citation>
    <scope>NUCLEOTIDE SEQUENCE</scope>
    <source>
        <strain evidence="19">CCUG 75668</strain>
    </source>
</reference>
<proteinExistence type="inferred from homology"/>
<dbReference type="InterPro" id="IPR000086">
    <property type="entry name" value="NUDIX_hydrolase_dom"/>
</dbReference>
<evidence type="ECO:0000256" key="5">
    <source>
        <dbReference type="ARBA" id="ARBA00022723"/>
    </source>
</evidence>
<dbReference type="SUPFAM" id="SSF51391">
    <property type="entry name" value="Thiamin phosphate synthase"/>
    <property type="match status" value="1"/>
</dbReference>
<evidence type="ECO:0000256" key="8">
    <source>
        <dbReference type="ARBA" id="ARBA00022842"/>
    </source>
</evidence>
<dbReference type="InterPro" id="IPR013785">
    <property type="entry name" value="Aldolase_TIM"/>
</dbReference>
<keyword evidence="6" id="KW-0227">DNA damage</keyword>
<evidence type="ECO:0000256" key="10">
    <source>
        <dbReference type="ARBA" id="ARBA00035861"/>
    </source>
</evidence>
<evidence type="ECO:0000256" key="1">
    <source>
        <dbReference type="ARBA" id="ARBA00001946"/>
    </source>
</evidence>
<evidence type="ECO:0000256" key="4">
    <source>
        <dbReference type="ARBA" id="ARBA00022705"/>
    </source>
</evidence>
<dbReference type="Proteomes" id="UP001168613">
    <property type="component" value="Unassembled WGS sequence"/>
</dbReference>
<evidence type="ECO:0000256" key="11">
    <source>
        <dbReference type="ARBA" id="ARBA00036904"/>
    </source>
</evidence>
<dbReference type="InterPro" id="IPR020084">
    <property type="entry name" value="NUDIX_hydrolase_CS"/>
</dbReference>
<evidence type="ECO:0000256" key="6">
    <source>
        <dbReference type="ARBA" id="ARBA00022763"/>
    </source>
</evidence>
<keyword evidence="8" id="KW-0460">Magnesium</keyword>
<dbReference type="PROSITE" id="PS00893">
    <property type="entry name" value="NUDIX_BOX"/>
    <property type="match status" value="1"/>
</dbReference>
<sequence length="327" mass="36376">MSKPHLEVAVGVILRHDGHVLLGSRPAGKPWEGWWELPGGKIEAGETVLQALARELKEELDISVTHAEPWVIYTHEYPKNTVRLHFYRIHNWQGEPRGLEGQEIKWVDPRNPSTSGPLLPAALPPLRWLQLPEQYLLTSIGEAEQLPLYLQKLEQALQSGLRMVQFREPAWAAQTGQNQAIHAAFQQVLSLCHRYQALCLINSVHPEAWWPQADGLHLRSNDASAWQSRFSHDVSQRQGLLAMSTHNEADIQVARALNTDFIVLGHVLDTPSHPNLAGMGWQQFEQQQQHAACPVYAIGGQSASTLATAQAHGAHGIAGIRHLVGQA</sequence>
<evidence type="ECO:0000256" key="16">
    <source>
        <dbReference type="ARBA" id="ARBA00042798"/>
    </source>
</evidence>
<evidence type="ECO:0000313" key="20">
    <source>
        <dbReference type="Proteomes" id="UP001168613"/>
    </source>
</evidence>
<keyword evidence="7 17" id="KW-0378">Hydrolase</keyword>
<dbReference type="SUPFAM" id="SSF55811">
    <property type="entry name" value="Nudix"/>
    <property type="match status" value="1"/>
</dbReference>
<evidence type="ECO:0000256" key="14">
    <source>
        <dbReference type="ARBA" id="ARBA00041592"/>
    </source>
</evidence>
<dbReference type="EC" id="3.6.1.55" evidence="12"/>
<dbReference type="PRINTS" id="PR00502">
    <property type="entry name" value="NUDIXFAMILY"/>
</dbReference>
<dbReference type="EMBL" id="JAJHNU010000001">
    <property type="protein sequence ID" value="MDN4120261.1"/>
    <property type="molecule type" value="Genomic_DNA"/>
</dbReference>
<evidence type="ECO:0000256" key="12">
    <source>
        <dbReference type="ARBA" id="ARBA00038905"/>
    </source>
</evidence>
<dbReference type="InterPro" id="IPR036206">
    <property type="entry name" value="ThiamineP_synth_sf"/>
</dbReference>
<dbReference type="InterPro" id="IPR047127">
    <property type="entry name" value="MutT-like"/>
</dbReference>
<dbReference type="PANTHER" id="PTHR47707:SF1">
    <property type="entry name" value="NUDIX HYDROLASE FAMILY PROTEIN"/>
    <property type="match status" value="1"/>
</dbReference>
<evidence type="ECO:0000256" key="7">
    <source>
        <dbReference type="ARBA" id="ARBA00022801"/>
    </source>
</evidence>
<dbReference type="InterPro" id="IPR022998">
    <property type="entry name" value="ThiamineP_synth_TenI"/>
</dbReference>
<dbReference type="Gene3D" id="3.20.20.70">
    <property type="entry name" value="Aldolase class I"/>
    <property type="match status" value="1"/>
</dbReference>
<evidence type="ECO:0000256" key="15">
    <source>
        <dbReference type="ARBA" id="ARBA00041979"/>
    </source>
</evidence>
<gene>
    <name evidence="19" type="ORF">LMS43_03040</name>
</gene>
<keyword evidence="4" id="KW-0235">DNA replication</keyword>
<evidence type="ECO:0000256" key="13">
    <source>
        <dbReference type="ARBA" id="ARBA00040794"/>
    </source>
</evidence>
<comment type="caution">
    <text evidence="19">The sequence shown here is derived from an EMBL/GenBank/DDBJ whole genome shotgun (WGS) entry which is preliminary data.</text>
</comment>
<protein>
    <recommendedName>
        <fullName evidence="13">8-oxo-dGTP diphosphatase</fullName>
        <ecNumber evidence="12">3.6.1.55</ecNumber>
    </recommendedName>
    <alternativeName>
        <fullName evidence="16">7,8-dihydro-8-oxoguanine-triphosphatase</fullName>
    </alternativeName>
    <alternativeName>
        <fullName evidence="15">Mutator protein MutT</fullName>
    </alternativeName>
    <alternativeName>
        <fullName evidence="14">dGTP pyrophosphohydrolase</fullName>
    </alternativeName>
</protein>
<evidence type="ECO:0000313" key="19">
    <source>
        <dbReference type="EMBL" id="MDN4120261.1"/>
    </source>
</evidence>
<dbReference type="Gene3D" id="3.90.79.10">
    <property type="entry name" value="Nucleoside Triphosphate Pyrophosphohydrolase"/>
    <property type="match status" value="1"/>
</dbReference>
<dbReference type="Pfam" id="PF02581">
    <property type="entry name" value="TMP-TENI"/>
    <property type="match status" value="1"/>
</dbReference>
<keyword evidence="20" id="KW-1185">Reference proteome</keyword>
<name>A0ABT8EG34_9BURK</name>
<comment type="catalytic activity">
    <reaction evidence="10">
        <text>8-oxo-dGTP + H2O = 8-oxo-dGMP + diphosphate + H(+)</text>
        <dbReference type="Rhea" id="RHEA:31575"/>
        <dbReference type="ChEBI" id="CHEBI:15377"/>
        <dbReference type="ChEBI" id="CHEBI:15378"/>
        <dbReference type="ChEBI" id="CHEBI:33019"/>
        <dbReference type="ChEBI" id="CHEBI:63224"/>
        <dbReference type="ChEBI" id="CHEBI:77896"/>
        <dbReference type="EC" id="3.6.1.55"/>
    </reaction>
</comment>
<evidence type="ECO:0000256" key="2">
    <source>
        <dbReference type="ARBA" id="ARBA00005582"/>
    </source>
</evidence>
<dbReference type="PROSITE" id="PS51462">
    <property type="entry name" value="NUDIX"/>
    <property type="match status" value="1"/>
</dbReference>
<evidence type="ECO:0000256" key="9">
    <source>
        <dbReference type="ARBA" id="ARBA00023204"/>
    </source>
</evidence>
<evidence type="ECO:0000256" key="3">
    <source>
        <dbReference type="ARBA" id="ARBA00022457"/>
    </source>
</evidence>
<dbReference type="Pfam" id="PF00293">
    <property type="entry name" value="NUDIX"/>
    <property type="match status" value="1"/>
</dbReference>
<dbReference type="NCBIfam" id="NF006530">
    <property type="entry name" value="PRK08999.1"/>
    <property type="match status" value="1"/>
</dbReference>
<comment type="cofactor">
    <cofactor evidence="1">
        <name>Mg(2+)</name>
        <dbReference type="ChEBI" id="CHEBI:18420"/>
    </cofactor>
</comment>
<dbReference type="PANTHER" id="PTHR47707">
    <property type="entry name" value="8-OXO-DGTP DIPHOSPHATASE"/>
    <property type="match status" value="1"/>
</dbReference>
<accession>A0ABT8EG34</accession>
<organism evidence="19 20">
    <name type="scientific">Alcaligenes endophyticus</name>
    <dbReference type="NCBI Taxonomy" id="1929088"/>
    <lineage>
        <taxon>Bacteria</taxon>
        <taxon>Pseudomonadati</taxon>
        <taxon>Pseudomonadota</taxon>
        <taxon>Betaproteobacteria</taxon>
        <taxon>Burkholderiales</taxon>
        <taxon>Alcaligenaceae</taxon>
        <taxon>Alcaligenes</taxon>
    </lineage>
</organism>
<comment type="catalytic activity">
    <reaction evidence="11">
        <text>8-oxo-GTP + H2O = 8-oxo-GMP + diphosphate + H(+)</text>
        <dbReference type="Rhea" id="RHEA:67616"/>
        <dbReference type="ChEBI" id="CHEBI:15377"/>
        <dbReference type="ChEBI" id="CHEBI:15378"/>
        <dbReference type="ChEBI" id="CHEBI:33019"/>
        <dbReference type="ChEBI" id="CHEBI:143553"/>
        <dbReference type="ChEBI" id="CHEBI:145694"/>
    </reaction>
</comment>
<keyword evidence="3" id="KW-0515">Mutator protein</keyword>
<dbReference type="CDD" id="cd00564">
    <property type="entry name" value="TMP_TenI"/>
    <property type="match status" value="1"/>
</dbReference>